<evidence type="ECO:0000313" key="2">
    <source>
        <dbReference type="EMBL" id="KAF6075084.1"/>
    </source>
</evidence>
<dbReference type="AlphaFoldDB" id="A0A833YGJ7"/>
<dbReference type="Proteomes" id="UP000664940">
    <property type="component" value="Unassembled WGS sequence"/>
</dbReference>
<organism evidence="2 3">
    <name type="scientific">Phyllostomus discolor</name>
    <name type="common">pale spear-nosed bat</name>
    <dbReference type="NCBI Taxonomy" id="89673"/>
    <lineage>
        <taxon>Eukaryota</taxon>
        <taxon>Metazoa</taxon>
        <taxon>Chordata</taxon>
        <taxon>Craniata</taxon>
        <taxon>Vertebrata</taxon>
        <taxon>Euteleostomi</taxon>
        <taxon>Mammalia</taxon>
        <taxon>Eutheria</taxon>
        <taxon>Laurasiatheria</taxon>
        <taxon>Chiroptera</taxon>
        <taxon>Yangochiroptera</taxon>
        <taxon>Phyllostomidae</taxon>
        <taxon>Phyllostominae</taxon>
        <taxon>Phyllostomus</taxon>
    </lineage>
</organism>
<proteinExistence type="predicted"/>
<feature type="region of interest" description="Disordered" evidence="1">
    <location>
        <begin position="64"/>
        <end position="86"/>
    </location>
</feature>
<reference evidence="2 3" key="1">
    <citation type="journal article" date="2020" name="Nature">
        <title>Six reference-quality genomes reveal evolution of bat adaptations.</title>
        <authorList>
            <person name="Jebb D."/>
            <person name="Huang Z."/>
            <person name="Pippel M."/>
            <person name="Hughes G.M."/>
            <person name="Lavrichenko K."/>
            <person name="Devanna P."/>
            <person name="Winkler S."/>
            <person name="Jermiin L.S."/>
            <person name="Skirmuntt E.C."/>
            <person name="Katzourakis A."/>
            <person name="Burkitt-Gray L."/>
            <person name="Ray D.A."/>
            <person name="Sullivan K.A.M."/>
            <person name="Roscito J.G."/>
            <person name="Kirilenko B.M."/>
            <person name="Davalos L.M."/>
            <person name="Corthals A.P."/>
            <person name="Power M.L."/>
            <person name="Jones G."/>
            <person name="Ransome R.D."/>
            <person name="Dechmann D.K.N."/>
            <person name="Locatelli A.G."/>
            <person name="Puechmaille S.J."/>
            <person name="Fedrigo O."/>
            <person name="Jarvis E.D."/>
            <person name="Hiller M."/>
            <person name="Vernes S.C."/>
            <person name="Myers E.W."/>
            <person name="Teeling E.C."/>
        </authorList>
    </citation>
    <scope>NUCLEOTIDE SEQUENCE [LARGE SCALE GENOMIC DNA]</scope>
    <source>
        <strain evidence="2">Bat1K_MPI-CBG_1</strain>
    </source>
</reference>
<evidence type="ECO:0000313" key="3">
    <source>
        <dbReference type="Proteomes" id="UP000664940"/>
    </source>
</evidence>
<dbReference type="EMBL" id="JABVXQ010000015">
    <property type="protein sequence ID" value="KAF6075084.1"/>
    <property type="molecule type" value="Genomic_DNA"/>
</dbReference>
<accession>A0A833YGJ7</accession>
<gene>
    <name evidence="2" type="ORF">HJG60_009482</name>
</gene>
<name>A0A833YGJ7_9CHIR</name>
<evidence type="ECO:0000256" key="1">
    <source>
        <dbReference type="SAM" id="MobiDB-lite"/>
    </source>
</evidence>
<comment type="caution">
    <text evidence="2">The sequence shown here is derived from an EMBL/GenBank/DDBJ whole genome shotgun (WGS) entry which is preliminary data.</text>
</comment>
<protein>
    <submittedName>
        <fullName evidence="2">Uncharacterized protein</fullName>
    </submittedName>
</protein>
<sequence>MWGGRWGSGEMAPEQAGLGLIAAPPGGRAGKSIALTRGRTFQSRCPLGLSLSVCGARSRSLPCNTPQVPHLTQDRKHSTGGPSRRVRAGGRGCLGHSQRSANVHPLLYVLASPGAMDRRCTGAFTCGESPFWGKRRLCYTPPPPPPPRGAVSNQTCLAEILLVSGPKMREGPHQLWGARGACASEVWRPGPPFSHLPPRCPGLGWASGVFTPSVKIDRSSRPAPEPWFLHLQSGRSNPRFRGRYRRGLAAPQHW</sequence>